<name>A0A553Z885_9ACTN</name>
<protein>
    <submittedName>
        <fullName evidence="1">Uncharacterized protein</fullName>
    </submittedName>
</protein>
<keyword evidence="2" id="KW-1185">Reference proteome</keyword>
<reference evidence="1 2" key="1">
    <citation type="submission" date="2019-07" db="EMBL/GenBank/DDBJ databases">
        <title>Draft genome for Streptomyces benahoarensis MZ03-48.</title>
        <authorList>
            <person name="Gonzalez-Pimentel J.L."/>
        </authorList>
    </citation>
    <scope>NUCLEOTIDE SEQUENCE [LARGE SCALE GENOMIC DNA]</scope>
    <source>
        <strain evidence="1 2">MZ03-48</strain>
    </source>
</reference>
<dbReference type="EMBL" id="VKLS01000233">
    <property type="protein sequence ID" value="TSB37649.1"/>
    <property type="molecule type" value="Genomic_DNA"/>
</dbReference>
<evidence type="ECO:0000313" key="1">
    <source>
        <dbReference type="EMBL" id="TSB37649.1"/>
    </source>
</evidence>
<proteinExistence type="predicted"/>
<dbReference type="Proteomes" id="UP000320888">
    <property type="component" value="Unassembled WGS sequence"/>
</dbReference>
<evidence type="ECO:0000313" key="2">
    <source>
        <dbReference type="Proteomes" id="UP000320888"/>
    </source>
</evidence>
<organism evidence="1 2">
    <name type="scientific">Streptomyces benahoarensis</name>
    <dbReference type="NCBI Taxonomy" id="2595054"/>
    <lineage>
        <taxon>Bacteria</taxon>
        <taxon>Bacillati</taxon>
        <taxon>Actinomycetota</taxon>
        <taxon>Actinomycetes</taxon>
        <taxon>Kitasatosporales</taxon>
        <taxon>Streptomycetaceae</taxon>
        <taxon>Streptomyces</taxon>
    </lineage>
</organism>
<comment type="caution">
    <text evidence="1">The sequence shown here is derived from an EMBL/GenBank/DDBJ whole genome shotgun (WGS) entry which is preliminary data.</text>
</comment>
<accession>A0A553Z885</accession>
<dbReference type="AlphaFoldDB" id="A0A553Z885"/>
<sequence>MSAGWIGRLLSIGRMGRLLSIGRMGRLLSIGRMASFPSPCCECCVVMVAQLLCMGVGEPTRPATPPWVAGRADQGRTPWWCGHGYRAACPPRRRFGTHKSAGRR</sequence>
<gene>
    <name evidence="1" type="ORF">FNZ23_18280</name>
</gene>